<organism evidence="1">
    <name type="scientific">marine sediment metagenome</name>
    <dbReference type="NCBI Taxonomy" id="412755"/>
    <lineage>
        <taxon>unclassified sequences</taxon>
        <taxon>metagenomes</taxon>
        <taxon>ecological metagenomes</taxon>
    </lineage>
</organism>
<evidence type="ECO:0000313" key="1">
    <source>
        <dbReference type="EMBL" id="KKK91841.1"/>
    </source>
</evidence>
<accession>A0A0F9C596</accession>
<reference evidence="1" key="1">
    <citation type="journal article" date="2015" name="Nature">
        <title>Complex archaea that bridge the gap between prokaryotes and eukaryotes.</title>
        <authorList>
            <person name="Spang A."/>
            <person name="Saw J.H."/>
            <person name="Jorgensen S.L."/>
            <person name="Zaremba-Niedzwiedzka K."/>
            <person name="Martijn J."/>
            <person name="Lind A.E."/>
            <person name="van Eijk R."/>
            <person name="Schleper C."/>
            <person name="Guy L."/>
            <person name="Ettema T.J."/>
        </authorList>
    </citation>
    <scope>NUCLEOTIDE SEQUENCE</scope>
</reference>
<dbReference type="AlphaFoldDB" id="A0A0F9C596"/>
<gene>
    <name evidence="1" type="ORF">LCGC14_2708910</name>
</gene>
<feature type="non-terminal residue" evidence="1">
    <location>
        <position position="1"/>
    </location>
</feature>
<proteinExistence type="predicted"/>
<sequence length="91" mass="9848">SVVSVQRKTSPAPVQWDQQSILAAIKALSQSLGQLTYLTENPTSDTRAVVVREVRAEEIINALVAIPEVLERVQIQLGLLTGINLEPGDNS</sequence>
<protein>
    <submittedName>
        <fullName evidence="1">Uncharacterized protein</fullName>
    </submittedName>
</protein>
<name>A0A0F9C596_9ZZZZ</name>
<comment type="caution">
    <text evidence="1">The sequence shown here is derived from an EMBL/GenBank/DDBJ whole genome shotgun (WGS) entry which is preliminary data.</text>
</comment>
<dbReference type="EMBL" id="LAZR01048477">
    <property type="protein sequence ID" value="KKK91841.1"/>
    <property type="molecule type" value="Genomic_DNA"/>
</dbReference>